<keyword evidence="4" id="KW-1185">Reference proteome</keyword>
<evidence type="ECO:0000313" key="4">
    <source>
        <dbReference type="Proteomes" id="UP000053758"/>
    </source>
</evidence>
<dbReference type="HOGENOM" id="CLU_011969_0_0_1"/>
<feature type="compositionally biased region" description="Low complexity" evidence="1">
    <location>
        <begin position="73"/>
        <end position="92"/>
    </location>
</feature>
<dbReference type="EMBL" id="DF830080">
    <property type="protein sequence ID" value="GAK66418.1"/>
    <property type="molecule type" value="Genomic_DNA"/>
</dbReference>
<dbReference type="SUPFAM" id="SSF48350">
    <property type="entry name" value="GTPase activation domain, GAP"/>
    <property type="match status" value="1"/>
</dbReference>
<dbReference type="SMART" id="SM00324">
    <property type="entry name" value="RhoGAP"/>
    <property type="match status" value="1"/>
</dbReference>
<dbReference type="Gene3D" id="1.10.555.10">
    <property type="entry name" value="Rho GTPase activation protein"/>
    <property type="match status" value="1"/>
</dbReference>
<reference evidence="3" key="1">
    <citation type="submission" date="2014-07" db="EMBL/GenBank/DDBJ databases">
        <title>Draft genome sequence of the yeast Pseudozyma antarctica JCM 10317 known as a producer of lipase B which used in a wide range of industrial applications.</title>
        <authorList>
            <person name="Morita T."/>
            <person name="Saika A."/>
            <person name="Koike H."/>
        </authorList>
    </citation>
    <scope>NUCLEOTIDE SEQUENCE</scope>
    <source>
        <strain evidence="3">JCM 10317</strain>
    </source>
</reference>
<dbReference type="Pfam" id="PF00620">
    <property type="entry name" value="RhoGAP"/>
    <property type="match status" value="1"/>
</dbReference>
<feature type="region of interest" description="Disordered" evidence="1">
    <location>
        <begin position="1"/>
        <end position="46"/>
    </location>
</feature>
<feature type="compositionally biased region" description="Low complexity" evidence="1">
    <location>
        <begin position="182"/>
        <end position="191"/>
    </location>
</feature>
<organism evidence="3">
    <name type="scientific">Pseudozyma antarctica</name>
    <name type="common">Yeast</name>
    <name type="synonym">Candida antarctica</name>
    <dbReference type="NCBI Taxonomy" id="84753"/>
    <lineage>
        <taxon>Eukaryota</taxon>
        <taxon>Fungi</taxon>
        <taxon>Dikarya</taxon>
        <taxon>Basidiomycota</taxon>
        <taxon>Ustilaginomycotina</taxon>
        <taxon>Ustilaginomycetes</taxon>
        <taxon>Ustilaginales</taxon>
        <taxon>Ustilaginaceae</taxon>
        <taxon>Moesziomyces</taxon>
    </lineage>
</organism>
<dbReference type="InterPro" id="IPR001251">
    <property type="entry name" value="CRAL-TRIO_dom"/>
</dbReference>
<proteinExistence type="predicted"/>
<dbReference type="PANTHER" id="PTHR45808:SF2">
    <property type="entry name" value="RHO GTPASE-ACTIVATING PROTEIN 68F"/>
    <property type="match status" value="1"/>
</dbReference>
<evidence type="ECO:0000259" key="2">
    <source>
        <dbReference type="PROSITE" id="PS50238"/>
    </source>
</evidence>
<dbReference type="PANTHER" id="PTHR45808">
    <property type="entry name" value="RHO GTPASE-ACTIVATING PROTEIN 68F"/>
    <property type="match status" value="1"/>
</dbReference>
<evidence type="ECO:0000313" key="3">
    <source>
        <dbReference type="EMBL" id="GAK66418.1"/>
    </source>
</evidence>
<feature type="region of interest" description="Disordered" evidence="1">
    <location>
        <begin position="682"/>
        <end position="703"/>
    </location>
</feature>
<feature type="compositionally biased region" description="Low complexity" evidence="1">
    <location>
        <begin position="947"/>
        <end position="966"/>
    </location>
</feature>
<feature type="compositionally biased region" description="Polar residues" evidence="1">
    <location>
        <begin position="110"/>
        <end position="128"/>
    </location>
</feature>
<feature type="compositionally biased region" description="Low complexity" evidence="1">
    <location>
        <begin position="784"/>
        <end position="797"/>
    </location>
</feature>
<sequence length="1002" mass="107200">MSLLVANMPSPPHRDRIEPEPESPGTSGFNTPTASSGHHTPAAGYRTAAGTISNAFASLWGAYNQQQTNEGGPSRLRPESSSQSPSASPNMSVPGGWGNLLSWGPAAARQKTSNNNTQTLRKSASPTRTGRAKSGRSRAAIPFDISAPVEATSVEKHDTDHAHPGDSRTPDHHSLGQTGTMPSPRRSPTSSPRRRPLAGIFEDVPASSPPHTPASHSPTSPRARLVHDLPPHSPSLKQESPSGAYATLSRLQSRSSSTKLRSGSGFLWPSATPASSEPSNSPIPHQRPAANWSEAIARTEKLDSYVRRIVFQAGLDYETRPMVVLAACCLPDPKEVDYDALLDRIMDTMDLFVENDYTVVYFAGGGHHRPGWNWIWRAYRRLDRRFRKNLKKLYIVHPTFFTRSLLQFVNTGAYFVSPKFSKKVSQLYTLSALAQHVPLTQIDIPPEVLQWNAKYESHVNLPSKASDALAGQDATDRVFGVDLVRLMGEYGESGGVPRVVRDCVDAILGDFDGIRPAEVEGIFRRSPSSALLKTAQESYDRGHPVSLEQYRDPHIPAVLLKVFLRSLPRPIFAASMYPLIRACPPPPLPNAQVPSAVHEAQAQETIEYLRTRLLPAIEPSCSGILLSYVLEMLHKVAQHREANKMDAANLATVIAPNLVSSGNAIKDVMICRVEGMASMTLSAQPPASRSPQLRKASLSSNADTNTTTLGSIVRFCIERYYEIFDEVNFGAQSNSVQELVDDLGKDDGSRSPSMASRRLPSVYDTPMSQHGALGLDARMHRRGGSTQSSVSGVSVSQPPSPWGMAGASAWHGGGADEDDDDRRSGATGRSITSRDGYRAPAGVHRGTIARNSSGSLRLTKGRLGSNTNLRGSFTPATASGLARPSGFTPVSAPAAQAETDTDALTSQLSGVALTGANAVATFSSPVAERTSVALGGAQPLVVGGSKALTPTSGSSSASASPVLASSPHWGVARGGGGDQPPSPAARRRERTELSQVDEDDDA</sequence>
<dbReference type="GO" id="GO:0007264">
    <property type="term" value="P:small GTPase-mediated signal transduction"/>
    <property type="evidence" value="ECO:0007669"/>
    <property type="project" value="TreeGrafter"/>
</dbReference>
<feature type="region of interest" description="Disordered" evidence="1">
    <location>
        <begin position="742"/>
        <end position="769"/>
    </location>
</feature>
<protein>
    <submittedName>
        <fullName evidence="3">RhoGAP-domain-containing protein</fullName>
    </submittedName>
</protein>
<dbReference type="InterPro" id="IPR036865">
    <property type="entry name" value="CRAL-TRIO_dom_sf"/>
</dbReference>
<dbReference type="SUPFAM" id="SSF52087">
    <property type="entry name" value="CRAL/TRIO domain"/>
    <property type="match status" value="1"/>
</dbReference>
<dbReference type="PROSITE" id="PS50238">
    <property type="entry name" value="RHOGAP"/>
    <property type="match status" value="1"/>
</dbReference>
<dbReference type="Gene3D" id="3.40.525.10">
    <property type="entry name" value="CRAL-TRIO lipid binding domain"/>
    <property type="match status" value="1"/>
</dbReference>
<dbReference type="InterPro" id="IPR008936">
    <property type="entry name" value="Rho_GTPase_activation_prot"/>
</dbReference>
<feature type="compositionally biased region" description="Low complexity" evidence="1">
    <location>
        <begin position="248"/>
        <end position="264"/>
    </location>
</feature>
<feature type="compositionally biased region" description="Polar residues" evidence="1">
    <location>
        <begin position="24"/>
        <end position="38"/>
    </location>
</feature>
<feature type="region of interest" description="Disordered" evidence="1">
    <location>
        <begin position="63"/>
        <end position="289"/>
    </location>
</feature>
<dbReference type="CDD" id="cd00170">
    <property type="entry name" value="SEC14"/>
    <property type="match status" value="1"/>
</dbReference>
<feature type="compositionally biased region" description="Basic and acidic residues" evidence="1">
    <location>
        <begin position="153"/>
        <end position="174"/>
    </location>
</feature>
<dbReference type="GO" id="GO:0005096">
    <property type="term" value="F:GTPase activator activity"/>
    <property type="evidence" value="ECO:0007669"/>
    <property type="project" value="TreeGrafter"/>
</dbReference>
<accession>A0A081CIC2</accession>
<feature type="compositionally biased region" description="Polar residues" evidence="1">
    <location>
        <begin position="864"/>
        <end position="877"/>
    </location>
</feature>
<feature type="domain" description="Rho-GAP" evidence="2">
    <location>
        <begin position="481"/>
        <end position="724"/>
    </location>
</feature>
<dbReference type="GO" id="GO:0005737">
    <property type="term" value="C:cytoplasm"/>
    <property type="evidence" value="ECO:0007669"/>
    <property type="project" value="TreeGrafter"/>
</dbReference>
<dbReference type="Pfam" id="PF13716">
    <property type="entry name" value="CRAL_TRIO_2"/>
    <property type="match status" value="1"/>
</dbReference>
<dbReference type="RefSeq" id="XP_014655254.1">
    <property type="nucleotide sequence ID" value="XM_014799768.1"/>
</dbReference>
<name>A0A081CIC2_PSEA2</name>
<dbReference type="AlphaFoldDB" id="A0A081CIC2"/>
<evidence type="ECO:0000256" key="1">
    <source>
        <dbReference type="SAM" id="MobiDB-lite"/>
    </source>
</evidence>
<feature type="region of interest" description="Disordered" evidence="1">
    <location>
        <begin position="944"/>
        <end position="1002"/>
    </location>
</feature>
<dbReference type="Proteomes" id="UP000053758">
    <property type="component" value="Unassembled WGS sequence"/>
</dbReference>
<gene>
    <name evidence="3" type="ORF">PAN0_013d4640</name>
</gene>
<feature type="compositionally biased region" description="Polar residues" evidence="1">
    <location>
        <begin position="272"/>
        <end position="283"/>
    </location>
</feature>
<dbReference type="InterPro" id="IPR000198">
    <property type="entry name" value="RhoGAP_dom"/>
</dbReference>
<dbReference type="GeneID" id="26305545"/>
<feature type="region of interest" description="Disordered" evidence="1">
    <location>
        <begin position="781"/>
        <end position="896"/>
    </location>
</feature>